<dbReference type="SMART" id="SM00342">
    <property type="entry name" value="HTH_ARAC"/>
    <property type="match status" value="1"/>
</dbReference>
<keyword evidence="6" id="KW-0805">Transcription regulation</keyword>
<dbReference type="EMBL" id="NXNG01000001">
    <property type="protein sequence ID" value="PWT26429.1"/>
    <property type="molecule type" value="Genomic_DNA"/>
</dbReference>
<evidence type="ECO:0000259" key="11">
    <source>
        <dbReference type="PROSITE" id="PS01124"/>
    </source>
</evidence>
<organism evidence="14 15">
    <name type="scientific">Butyrivibrio fibrisolvens</name>
    <dbReference type="NCBI Taxonomy" id="831"/>
    <lineage>
        <taxon>Bacteria</taxon>
        <taxon>Bacillati</taxon>
        <taxon>Bacillota</taxon>
        <taxon>Clostridia</taxon>
        <taxon>Lachnospirales</taxon>
        <taxon>Lachnospiraceae</taxon>
        <taxon>Butyrivibrio</taxon>
    </lineage>
</organism>
<dbReference type="PROSITE" id="PS50110">
    <property type="entry name" value="RESPONSE_REGULATORY"/>
    <property type="match status" value="1"/>
</dbReference>
<sequence length="531" mass="60439">MGYKCLLVDDEEEVINAIVRKIDWEGLGYEVPTYAHNGLEALEMAEGDTPDVVMTDIQMPYMDGLEFSRQLRKLCPGVKIIIFSGYDEFEYAKEAIKLEAEEYILKPVNSDELSSLFTRIRESLDKEAEERQSIRKLSRYYAQSLPLLQETFYSELVSGRIPQEHLAEYLLNYQIDLKGPVYEVVLIHTSSTLAPEGLNPVLLGISVRRLAQERLEEKWRGKFFSYQGDTVMIAQMDDSRQVIELTDDCDSFCRLAKIACKAVVTVGLGMVCTDAMDTVHSLEGASQAVSSRAIYGTGKAINIMEIEPEHDSETIMDESGKTLSEILRRIRVEDTIDIPLEAGRFVDSYSQDLGTMKLYEFFITDTMSRLYRFAQENHLAIEDVFADNTIGKALPDVLEFKIMLTDILSRMQQMIGDVRSKGQKSFVLKAQEYVAAHYNEEGITIEKICKNLGVSSAYFSTVFKKETGKTFVTYLTDYRMDKAKEILMTSDKKTYVIAAEVGFTDPNYFSYVFKRQYGITPSKFRTRGEIS</sequence>
<dbReference type="InterPro" id="IPR018060">
    <property type="entry name" value="HTH_AraC"/>
</dbReference>
<comment type="function">
    <text evidence="9">May play the central regulatory role in sporulation. It may be an element of the effector pathway responsible for the activation of sporulation genes in response to nutritional stress. Spo0A may act in concert with spo0H (a sigma factor) to control the expression of some genes that are critical to the sporulation process.</text>
</comment>
<dbReference type="Pfam" id="PF00072">
    <property type="entry name" value="Response_reg"/>
    <property type="match status" value="1"/>
</dbReference>
<keyword evidence="8" id="KW-0804">Transcription</keyword>
<dbReference type="PANTHER" id="PTHR42713:SF3">
    <property type="entry name" value="TRANSCRIPTIONAL REGULATORY PROTEIN HPTR"/>
    <property type="match status" value="1"/>
</dbReference>
<keyword evidence="4 10" id="KW-0597">Phosphoprotein</keyword>
<evidence type="ECO:0000256" key="6">
    <source>
        <dbReference type="ARBA" id="ARBA00023015"/>
    </source>
</evidence>
<dbReference type="GO" id="GO:0043565">
    <property type="term" value="F:sequence-specific DNA binding"/>
    <property type="evidence" value="ECO:0007669"/>
    <property type="project" value="InterPro"/>
</dbReference>
<dbReference type="CDD" id="cd17536">
    <property type="entry name" value="REC_YesN-like"/>
    <property type="match status" value="1"/>
</dbReference>
<accession>A0A1H9R660</accession>
<protein>
    <recommendedName>
        <fullName evidence="2">Stage 0 sporulation protein A homolog</fullName>
    </recommendedName>
</protein>
<dbReference type="eggNOG" id="COG2207">
    <property type="taxonomic scope" value="Bacteria"/>
</dbReference>
<dbReference type="Gene3D" id="1.10.10.60">
    <property type="entry name" value="Homeodomain-like"/>
    <property type="match status" value="2"/>
</dbReference>
<dbReference type="SUPFAM" id="SSF52172">
    <property type="entry name" value="CheY-like"/>
    <property type="match status" value="1"/>
</dbReference>
<dbReference type="GO" id="GO:0005737">
    <property type="term" value="C:cytoplasm"/>
    <property type="evidence" value="ECO:0007669"/>
    <property type="project" value="UniProtKB-SubCell"/>
</dbReference>
<evidence type="ECO:0000256" key="8">
    <source>
        <dbReference type="ARBA" id="ARBA00023163"/>
    </source>
</evidence>
<dbReference type="GO" id="GO:0003700">
    <property type="term" value="F:DNA-binding transcription factor activity"/>
    <property type="evidence" value="ECO:0007669"/>
    <property type="project" value="InterPro"/>
</dbReference>
<comment type="subcellular location">
    <subcellularLocation>
        <location evidence="1">Cytoplasm</location>
    </subcellularLocation>
</comment>
<evidence type="ECO:0000256" key="3">
    <source>
        <dbReference type="ARBA" id="ARBA00022490"/>
    </source>
</evidence>
<feature type="domain" description="HTH araC/xylS-type" evidence="11">
    <location>
        <begin position="428"/>
        <end position="527"/>
    </location>
</feature>
<evidence type="ECO:0000313" key="13">
    <source>
        <dbReference type="EMBL" id="PWT26429.1"/>
    </source>
</evidence>
<dbReference type="InterPro" id="IPR001789">
    <property type="entry name" value="Sig_transdc_resp-reg_receiver"/>
</dbReference>
<dbReference type="Pfam" id="PF12833">
    <property type="entry name" value="HTH_18"/>
    <property type="match status" value="1"/>
</dbReference>
<reference evidence="14 15" key="1">
    <citation type="submission" date="2016-10" db="EMBL/GenBank/DDBJ databases">
        <authorList>
            <person name="de Groot N.N."/>
        </authorList>
    </citation>
    <scope>NUCLEOTIDE SEQUENCE [LARGE SCALE GENOMIC DNA]</scope>
    <source>
        <strain evidence="14 15">AR40</strain>
    </source>
</reference>
<keyword evidence="5" id="KW-0902">Two-component regulatory system</keyword>
<evidence type="ECO:0000256" key="9">
    <source>
        <dbReference type="ARBA" id="ARBA00024867"/>
    </source>
</evidence>
<dbReference type="SUPFAM" id="SSF46689">
    <property type="entry name" value="Homeodomain-like"/>
    <property type="match status" value="2"/>
</dbReference>
<feature type="modified residue" description="4-aspartylphosphate" evidence="10">
    <location>
        <position position="56"/>
    </location>
</feature>
<evidence type="ECO:0000313" key="14">
    <source>
        <dbReference type="EMBL" id="SER67539.1"/>
    </source>
</evidence>
<dbReference type="InterPro" id="IPR011006">
    <property type="entry name" value="CheY-like_superfamily"/>
</dbReference>
<dbReference type="GO" id="GO:0000160">
    <property type="term" value="P:phosphorelay signal transduction system"/>
    <property type="evidence" value="ECO:0007669"/>
    <property type="project" value="UniProtKB-KW"/>
</dbReference>
<evidence type="ECO:0000256" key="5">
    <source>
        <dbReference type="ARBA" id="ARBA00023012"/>
    </source>
</evidence>
<evidence type="ECO:0000256" key="10">
    <source>
        <dbReference type="PROSITE-ProRule" id="PRU00169"/>
    </source>
</evidence>
<keyword evidence="7 13" id="KW-0238">DNA-binding</keyword>
<dbReference type="InterPro" id="IPR051552">
    <property type="entry name" value="HptR"/>
</dbReference>
<feature type="domain" description="Response regulatory" evidence="12">
    <location>
        <begin position="4"/>
        <end position="121"/>
    </location>
</feature>
<evidence type="ECO:0000313" key="16">
    <source>
        <dbReference type="Proteomes" id="UP000245488"/>
    </source>
</evidence>
<dbReference type="OrthoDB" id="9794370at2"/>
<dbReference type="PANTHER" id="PTHR42713">
    <property type="entry name" value="HISTIDINE KINASE-RELATED"/>
    <property type="match status" value="1"/>
</dbReference>
<dbReference type="RefSeq" id="WP_022754775.1">
    <property type="nucleotide sequence ID" value="NZ_CM009896.1"/>
</dbReference>
<evidence type="ECO:0000256" key="1">
    <source>
        <dbReference type="ARBA" id="ARBA00004496"/>
    </source>
</evidence>
<evidence type="ECO:0000256" key="2">
    <source>
        <dbReference type="ARBA" id="ARBA00018672"/>
    </source>
</evidence>
<proteinExistence type="predicted"/>
<keyword evidence="16" id="KW-1185">Reference proteome</keyword>
<dbReference type="EMBL" id="FOGJ01000009">
    <property type="protein sequence ID" value="SER67539.1"/>
    <property type="molecule type" value="Genomic_DNA"/>
</dbReference>
<dbReference type="Proteomes" id="UP000245488">
    <property type="component" value="Chromosome"/>
</dbReference>
<keyword evidence="3" id="KW-0963">Cytoplasm</keyword>
<name>A0A1H9R660_BUTFI</name>
<dbReference type="Gene3D" id="3.40.50.2300">
    <property type="match status" value="1"/>
</dbReference>
<dbReference type="Proteomes" id="UP000182584">
    <property type="component" value="Unassembled WGS sequence"/>
</dbReference>
<dbReference type="SMART" id="SM00448">
    <property type="entry name" value="REC"/>
    <property type="match status" value="1"/>
</dbReference>
<dbReference type="AlphaFoldDB" id="A0A1H9R660"/>
<evidence type="ECO:0000259" key="12">
    <source>
        <dbReference type="PROSITE" id="PS50110"/>
    </source>
</evidence>
<evidence type="ECO:0000313" key="15">
    <source>
        <dbReference type="Proteomes" id="UP000182584"/>
    </source>
</evidence>
<reference evidence="13 16" key="2">
    <citation type="submission" date="2017-09" db="EMBL/GenBank/DDBJ databases">
        <title>High-quality draft genome sequence of Butyrivibrio fibrisolvens INBov1, isolated from cow rumen.</title>
        <authorList>
            <person name="Rodriguez Hernaez J."/>
            <person name="Rivarola M."/>
            <person name="Paniego N."/>
            <person name="Cravero S."/>
            <person name="Ceron Cucchi M."/>
            <person name="Martinez M.C."/>
        </authorList>
    </citation>
    <scope>NUCLEOTIDE SEQUENCE [LARGE SCALE GENOMIC DNA]</scope>
    <source>
        <strain evidence="13 16">INBov1</strain>
    </source>
</reference>
<evidence type="ECO:0000256" key="7">
    <source>
        <dbReference type="ARBA" id="ARBA00023125"/>
    </source>
</evidence>
<dbReference type="PRINTS" id="PR00032">
    <property type="entry name" value="HTHARAC"/>
</dbReference>
<dbReference type="InterPro" id="IPR020449">
    <property type="entry name" value="Tscrpt_reg_AraC-type_HTH"/>
</dbReference>
<dbReference type="PROSITE" id="PS01124">
    <property type="entry name" value="HTH_ARAC_FAMILY_2"/>
    <property type="match status" value="1"/>
</dbReference>
<dbReference type="eggNOG" id="COG4753">
    <property type="taxonomic scope" value="Bacteria"/>
</dbReference>
<evidence type="ECO:0000256" key="4">
    <source>
        <dbReference type="ARBA" id="ARBA00022553"/>
    </source>
</evidence>
<gene>
    <name evidence="13" type="ORF">CPT75_04480</name>
    <name evidence="14" type="ORF">SAMN04487884_10938</name>
</gene>
<dbReference type="InterPro" id="IPR009057">
    <property type="entry name" value="Homeodomain-like_sf"/>
</dbReference>